<dbReference type="EMBL" id="OBDY01000001">
    <property type="protein sequence ID" value="SNY11874.1"/>
    <property type="molecule type" value="Genomic_DNA"/>
</dbReference>
<sequence length="199" mass="20596">MEPVPVTRGVRRTVRMAVALVIGQALLCALIGWLTLGRSSSDPGGSGAAVDQAAAPPPRLTSAAPAPAVPAPEPPVAASRGPQAPVSKTRRPAKTATPGKPTTSPPSSPAASPPAAPEPSVPSVTPSSELILLPPEPPTTSASASPTPRDQPRPDGDKVQRDVTVGDRCWPEGAFGRTRDDQLVRCLRARYDPPRWKIV</sequence>
<feature type="compositionally biased region" description="Low complexity" evidence="1">
    <location>
        <begin position="121"/>
        <end position="148"/>
    </location>
</feature>
<feature type="transmembrane region" description="Helical" evidence="2">
    <location>
        <begin position="17"/>
        <end position="36"/>
    </location>
</feature>
<dbReference type="Proteomes" id="UP000219612">
    <property type="component" value="Unassembled WGS sequence"/>
</dbReference>
<protein>
    <submittedName>
        <fullName evidence="3">Uncharacterized protein</fullName>
    </submittedName>
</protein>
<accession>A0A285FM21</accession>
<proteinExistence type="predicted"/>
<keyword evidence="2" id="KW-0472">Membrane</keyword>
<evidence type="ECO:0000313" key="3">
    <source>
        <dbReference type="EMBL" id="SNY11874.1"/>
    </source>
</evidence>
<feature type="compositionally biased region" description="Basic and acidic residues" evidence="1">
    <location>
        <begin position="150"/>
        <end position="165"/>
    </location>
</feature>
<feature type="compositionally biased region" description="Pro residues" evidence="1">
    <location>
        <begin position="103"/>
        <end position="120"/>
    </location>
</feature>
<organism evidence="3 4">
    <name type="scientific">Paractinoplanes atraurantiacus</name>
    <dbReference type="NCBI Taxonomy" id="1036182"/>
    <lineage>
        <taxon>Bacteria</taxon>
        <taxon>Bacillati</taxon>
        <taxon>Actinomycetota</taxon>
        <taxon>Actinomycetes</taxon>
        <taxon>Micromonosporales</taxon>
        <taxon>Micromonosporaceae</taxon>
        <taxon>Paractinoplanes</taxon>
    </lineage>
</organism>
<gene>
    <name evidence="3" type="ORF">SAMN05421748_1011002</name>
</gene>
<feature type="region of interest" description="Disordered" evidence="1">
    <location>
        <begin position="39"/>
        <end position="165"/>
    </location>
</feature>
<evidence type="ECO:0000256" key="2">
    <source>
        <dbReference type="SAM" id="Phobius"/>
    </source>
</evidence>
<keyword evidence="2" id="KW-0812">Transmembrane</keyword>
<keyword evidence="4" id="KW-1185">Reference proteome</keyword>
<keyword evidence="2" id="KW-1133">Transmembrane helix</keyword>
<evidence type="ECO:0000313" key="4">
    <source>
        <dbReference type="Proteomes" id="UP000219612"/>
    </source>
</evidence>
<reference evidence="3 4" key="1">
    <citation type="submission" date="2017-09" db="EMBL/GenBank/DDBJ databases">
        <authorList>
            <person name="Ehlers B."/>
            <person name="Leendertz F.H."/>
        </authorList>
    </citation>
    <scope>NUCLEOTIDE SEQUENCE [LARGE SCALE GENOMIC DNA]</scope>
    <source>
        <strain evidence="3 4">CGMCC 4.6857</strain>
    </source>
</reference>
<dbReference type="AlphaFoldDB" id="A0A285FM21"/>
<dbReference type="RefSeq" id="WP_097318218.1">
    <property type="nucleotide sequence ID" value="NZ_OBDY01000001.1"/>
</dbReference>
<evidence type="ECO:0000256" key="1">
    <source>
        <dbReference type="SAM" id="MobiDB-lite"/>
    </source>
</evidence>
<name>A0A285FM21_9ACTN</name>
<dbReference type="OrthoDB" id="10018985at2"/>